<dbReference type="AlphaFoldDB" id="A0A0L7T492"/>
<dbReference type="InterPro" id="IPR004638">
    <property type="entry name" value="EmrB-like"/>
</dbReference>
<protein>
    <recommendedName>
        <fullName evidence="8">Major facilitator superfamily (MFS) profile domain-containing protein</fullName>
    </recommendedName>
</protein>
<dbReference type="STRING" id="1560201.NG42_18840"/>
<feature type="transmembrane region" description="Helical" evidence="7">
    <location>
        <begin position="404"/>
        <end position="422"/>
    </location>
</feature>
<dbReference type="InterPro" id="IPR020846">
    <property type="entry name" value="MFS_dom"/>
</dbReference>
<evidence type="ECO:0000256" key="2">
    <source>
        <dbReference type="ARBA" id="ARBA00022448"/>
    </source>
</evidence>
<keyword evidence="2" id="KW-0813">Transport</keyword>
<feature type="transmembrane region" description="Helical" evidence="7">
    <location>
        <begin position="364"/>
        <end position="383"/>
    </location>
</feature>
<feature type="transmembrane region" description="Helical" evidence="7">
    <location>
        <begin position="260"/>
        <end position="286"/>
    </location>
</feature>
<feature type="transmembrane region" description="Helical" evidence="7">
    <location>
        <begin position="142"/>
        <end position="168"/>
    </location>
</feature>
<evidence type="ECO:0000256" key="6">
    <source>
        <dbReference type="ARBA" id="ARBA00023136"/>
    </source>
</evidence>
<feature type="transmembrane region" description="Helical" evidence="7">
    <location>
        <begin position="114"/>
        <end position="135"/>
    </location>
</feature>
<dbReference type="PATRIC" id="fig|1560201.3.peg.3994"/>
<dbReference type="Proteomes" id="UP000037088">
    <property type="component" value="Unassembled WGS sequence"/>
</dbReference>
<feature type="transmembrane region" description="Helical" evidence="7">
    <location>
        <begin position="230"/>
        <end position="248"/>
    </location>
</feature>
<dbReference type="EMBL" id="JRXE01000031">
    <property type="protein sequence ID" value="KOC87861.1"/>
    <property type="molecule type" value="Genomic_DNA"/>
</dbReference>
<dbReference type="RefSeq" id="WP_052902069.1">
    <property type="nucleotide sequence ID" value="NZ_JRXE01000031.1"/>
</dbReference>
<evidence type="ECO:0000256" key="1">
    <source>
        <dbReference type="ARBA" id="ARBA00004651"/>
    </source>
</evidence>
<feature type="transmembrane region" description="Helical" evidence="7">
    <location>
        <begin position="306"/>
        <end position="325"/>
    </location>
</feature>
<accession>A0A0L7T492</accession>
<evidence type="ECO:0000313" key="11">
    <source>
        <dbReference type="Proteomes" id="UP000036851"/>
    </source>
</evidence>
<feature type="domain" description="Major facilitator superfamily (MFS) profile" evidence="8">
    <location>
        <begin position="19"/>
        <end position="461"/>
    </location>
</feature>
<keyword evidence="4 7" id="KW-0812">Transmembrane</keyword>
<keyword evidence="12" id="KW-1185">Reference proteome</keyword>
<sequence length="461" mass="49070">MSHSANAAHNPLSASDRAIVNVLIVGAILPLLDTTLVNVALHSIGEQLHAPLSMMQWIVTAYTLAAASTVPLSTWLAQRIGAKQLWLLCLWMFLIGAAMSALARSVELLIFSRIIQGAATGLLLPTMQTIVVIVIGQQKARAALAAMSIPSVLAPIFGPLIGGLALSFTDWRVLFWLHVPICFAAIVLAGRVIPAIERQPSLQFDLTGFVLLCPGLVLAIYGLSGLGDGVSHTTIIFTVAGVLLMVTFARHAYRRRESALVDLTLFAVANFRLSCLLLFLASVVYYGGILLYPLYLIQAGNYTASWAGILLAMHGVGTLIARHKLSVISAKWGDRQTACMAIFLALLGSVILSLPQIIDDTYLLMSGMLFRGAGIGILTIMPMSSAYHGLAKQQVAHASSLTRILTHTGATIGAVMLAMLLHSSQPVAVLSPSAWASAHIALMTVIIVCGLACWRLPARSG</sequence>
<evidence type="ECO:0000313" key="9">
    <source>
        <dbReference type="EMBL" id="KOC87861.1"/>
    </source>
</evidence>
<feature type="transmembrane region" description="Helical" evidence="7">
    <location>
        <begin position="206"/>
        <end position="224"/>
    </location>
</feature>
<feature type="transmembrane region" description="Helical" evidence="7">
    <location>
        <begin position="54"/>
        <end position="73"/>
    </location>
</feature>
<evidence type="ECO:0000259" key="8">
    <source>
        <dbReference type="PROSITE" id="PS50850"/>
    </source>
</evidence>
<feature type="transmembrane region" description="Helical" evidence="7">
    <location>
        <begin position="174"/>
        <end position="194"/>
    </location>
</feature>
<comment type="subcellular location">
    <subcellularLocation>
        <location evidence="1">Cell membrane</location>
        <topology evidence="1">Multi-pass membrane protein</topology>
    </subcellularLocation>
</comment>
<evidence type="ECO:0000256" key="4">
    <source>
        <dbReference type="ARBA" id="ARBA00022692"/>
    </source>
</evidence>
<evidence type="ECO:0000256" key="3">
    <source>
        <dbReference type="ARBA" id="ARBA00022475"/>
    </source>
</evidence>
<dbReference type="PANTHER" id="PTHR42718">
    <property type="entry name" value="MAJOR FACILITATOR SUPERFAMILY MULTIDRUG TRANSPORTER MFSC"/>
    <property type="match status" value="1"/>
</dbReference>
<dbReference type="Pfam" id="PF07690">
    <property type="entry name" value="MFS_1"/>
    <property type="match status" value="1"/>
</dbReference>
<dbReference type="GO" id="GO:0005886">
    <property type="term" value="C:plasma membrane"/>
    <property type="evidence" value="ECO:0007669"/>
    <property type="project" value="UniProtKB-SubCell"/>
</dbReference>
<dbReference type="PANTHER" id="PTHR42718:SF46">
    <property type="entry name" value="BLR6921 PROTEIN"/>
    <property type="match status" value="1"/>
</dbReference>
<dbReference type="NCBIfam" id="TIGR00711">
    <property type="entry name" value="efflux_EmrB"/>
    <property type="match status" value="1"/>
</dbReference>
<name>A0A0L7T492_9GAMM</name>
<dbReference type="GO" id="GO:0022857">
    <property type="term" value="F:transmembrane transporter activity"/>
    <property type="evidence" value="ECO:0007669"/>
    <property type="project" value="InterPro"/>
</dbReference>
<comment type="caution">
    <text evidence="10">The sequence shown here is derived from an EMBL/GenBank/DDBJ whole genome shotgun (WGS) entry which is preliminary data.</text>
</comment>
<keyword evidence="6 7" id="KW-0472">Membrane</keyword>
<evidence type="ECO:0000256" key="5">
    <source>
        <dbReference type="ARBA" id="ARBA00022989"/>
    </source>
</evidence>
<feature type="transmembrane region" description="Helical" evidence="7">
    <location>
        <begin position="434"/>
        <end position="454"/>
    </location>
</feature>
<dbReference type="InterPro" id="IPR036259">
    <property type="entry name" value="MFS_trans_sf"/>
</dbReference>
<evidence type="ECO:0000256" key="7">
    <source>
        <dbReference type="SAM" id="Phobius"/>
    </source>
</evidence>
<gene>
    <name evidence="9" type="ORF">NG42_18840</name>
    <name evidence="10" type="ORF">NG43_17640</name>
</gene>
<dbReference type="Gene3D" id="1.20.1250.20">
    <property type="entry name" value="MFS general substrate transporter like domains"/>
    <property type="match status" value="1"/>
</dbReference>
<dbReference type="SUPFAM" id="SSF103473">
    <property type="entry name" value="MFS general substrate transporter"/>
    <property type="match status" value="1"/>
</dbReference>
<dbReference type="EMBL" id="JRXF01000031">
    <property type="protein sequence ID" value="KOC90229.1"/>
    <property type="molecule type" value="Genomic_DNA"/>
</dbReference>
<organism evidence="10 11">
    <name type="scientific">Winslowiella iniecta</name>
    <dbReference type="NCBI Taxonomy" id="1560201"/>
    <lineage>
        <taxon>Bacteria</taxon>
        <taxon>Pseudomonadati</taxon>
        <taxon>Pseudomonadota</taxon>
        <taxon>Gammaproteobacteria</taxon>
        <taxon>Enterobacterales</taxon>
        <taxon>Erwiniaceae</taxon>
        <taxon>Winslowiella</taxon>
    </lineage>
</organism>
<feature type="transmembrane region" description="Helical" evidence="7">
    <location>
        <begin position="85"/>
        <end position="102"/>
    </location>
</feature>
<proteinExistence type="predicted"/>
<dbReference type="InterPro" id="IPR011701">
    <property type="entry name" value="MFS"/>
</dbReference>
<feature type="transmembrane region" description="Helical" evidence="7">
    <location>
        <begin position="337"/>
        <end position="358"/>
    </location>
</feature>
<keyword evidence="3" id="KW-1003">Cell membrane</keyword>
<dbReference type="PROSITE" id="PS50850">
    <property type="entry name" value="MFS"/>
    <property type="match status" value="1"/>
</dbReference>
<reference evidence="11 12" key="1">
    <citation type="journal article" date="2015" name="Int. J. Syst. Evol. Microbiol.">
        <title>Erwinia iniecta sp. nov., isolated from Russian wheat aphids (Diuraphis noxia).</title>
        <authorList>
            <person name="Campillo T."/>
            <person name="Luna E."/>
            <person name="Portier P."/>
            <person name="Fischer-Le Saux M."/>
            <person name="Lapitan N."/>
            <person name="Tisserat N.A."/>
            <person name="Leach J.E."/>
        </authorList>
    </citation>
    <scope>NUCLEOTIDE SEQUENCE [LARGE SCALE GENOMIC DNA]</scope>
    <source>
        <strain evidence="9 12">B120</strain>
        <strain evidence="10 11">B149</strain>
    </source>
</reference>
<feature type="transmembrane region" description="Helical" evidence="7">
    <location>
        <begin position="20"/>
        <end position="42"/>
    </location>
</feature>
<keyword evidence="5 7" id="KW-1133">Transmembrane helix</keyword>
<dbReference type="Gene3D" id="1.20.1720.10">
    <property type="entry name" value="Multidrug resistance protein D"/>
    <property type="match status" value="1"/>
</dbReference>
<evidence type="ECO:0000313" key="10">
    <source>
        <dbReference type="EMBL" id="KOC90229.1"/>
    </source>
</evidence>
<evidence type="ECO:0000313" key="12">
    <source>
        <dbReference type="Proteomes" id="UP000037088"/>
    </source>
</evidence>
<dbReference type="Proteomes" id="UP000036851">
    <property type="component" value="Unassembled WGS sequence"/>
</dbReference>